<dbReference type="SUPFAM" id="SSF57667">
    <property type="entry name" value="beta-beta-alpha zinc fingers"/>
    <property type="match status" value="1"/>
</dbReference>
<comment type="caution">
    <text evidence="3">The sequence shown here is derived from an EMBL/GenBank/DDBJ whole genome shotgun (WGS) entry which is preliminary data.</text>
</comment>
<dbReference type="InterPro" id="IPR013087">
    <property type="entry name" value="Znf_C2H2_type"/>
</dbReference>
<dbReference type="Gene3D" id="3.30.160.60">
    <property type="entry name" value="Classic Zinc Finger"/>
    <property type="match status" value="1"/>
</dbReference>
<keyword evidence="1" id="KW-0479">Metal-binding</keyword>
<keyword evidence="1" id="KW-0862">Zinc</keyword>
<keyword evidence="4" id="KW-1185">Reference proteome</keyword>
<reference evidence="3 4" key="1">
    <citation type="journal article" date="2015" name="Sci. Rep.">
        <title>Genome of the facultative scuticociliatosis pathogen Pseudocohnilembus persalinus provides insight into its virulence through horizontal gene transfer.</title>
        <authorList>
            <person name="Xiong J."/>
            <person name="Wang G."/>
            <person name="Cheng J."/>
            <person name="Tian M."/>
            <person name="Pan X."/>
            <person name="Warren A."/>
            <person name="Jiang C."/>
            <person name="Yuan D."/>
            <person name="Miao W."/>
        </authorList>
    </citation>
    <scope>NUCLEOTIDE SEQUENCE [LARGE SCALE GENOMIC DNA]</scope>
    <source>
        <strain evidence="3">36N120E</strain>
    </source>
</reference>
<feature type="domain" description="C2H2-type" evidence="2">
    <location>
        <begin position="50"/>
        <end position="73"/>
    </location>
</feature>
<dbReference type="OrthoDB" id="6077919at2759"/>
<dbReference type="SMART" id="SM00355">
    <property type="entry name" value="ZnF_C2H2"/>
    <property type="match status" value="2"/>
</dbReference>
<dbReference type="GO" id="GO:0008270">
    <property type="term" value="F:zinc ion binding"/>
    <property type="evidence" value="ECO:0007669"/>
    <property type="project" value="UniProtKB-KW"/>
</dbReference>
<protein>
    <recommendedName>
        <fullName evidence="2">C2H2-type domain-containing protein</fullName>
    </recommendedName>
</protein>
<gene>
    <name evidence="3" type="ORF">PPERSA_04132</name>
</gene>
<proteinExistence type="predicted"/>
<dbReference type="InterPro" id="IPR036236">
    <property type="entry name" value="Znf_C2H2_sf"/>
</dbReference>
<dbReference type="EMBL" id="LDAU01000129">
    <property type="protein sequence ID" value="KRX03580.1"/>
    <property type="molecule type" value="Genomic_DNA"/>
</dbReference>
<keyword evidence="1" id="KW-0863">Zinc-finger</keyword>
<evidence type="ECO:0000313" key="3">
    <source>
        <dbReference type="EMBL" id="KRX03580.1"/>
    </source>
</evidence>
<organism evidence="3 4">
    <name type="scientific">Pseudocohnilembus persalinus</name>
    <name type="common">Ciliate</name>
    <dbReference type="NCBI Taxonomy" id="266149"/>
    <lineage>
        <taxon>Eukaryota</taxon>
        <taxon>Sar</taxon>
        <taxon>Alveolata</taxon>
        <taxon>Ciliophora</taxon>
        <taxon>Intramacronucleata</taxon>
        <taxon>Oligohymenophorea</taxon>
        <taxon>Scuticociliatia</taxon>
        <taxon>Philasterida</taxon>
        <taxon>Pseudocohnilembidae</taxon>
        <taxon>Pseudocohnilembus</taxon>
    </lineage>
</organism>
<dbReference type="PROSITE" id="PS50157">
    <property type="entry name" value="ZINC_FINGER_C2H2_2"/>
    <property type="match status" value="1"/>
</dbReference>
<name>A0A0V0QN69_PSEPJ</name>
<dbReference type="InParanoid" id="A0A0V0QN69"/>
<dbReference type="Proteomes" id="UP000054937">
    <property type="component" value="Unassembled WGS sequence"/>
</dbReference>
<sequence length="699" mass="83223">MSKENSLEFDNFNSNQELLNLKKIKFQEKLKDLTKQAKQIRKYIKNIDQTTCNLCQKKFVHKYTLQTHLKVIHHIKPHQCQSCESQFDELLDLKIHIQNQHIYQIDEEDLQEIDIQSISTQVNRNSYDKQLIQNNDNENQNQKQQSFDLDGLASYISDLDKMVVNKQKPNTKLFEYKFLQKQKNFILIKQSTLQRIGSSSPTSLCEIKNIQNDQTNELKQINKQCFYENSSSTQLISNTDNNYQREVQQEKSNIETILVLQKFIFMEDSDYQHDFMNQSEQENDVFYHEDINQQNVEYTEDSDEYMSQSSQNMDIQDAAMGVDQYNTQQFQDEQTNNEDENFQENQNRFKKDHIILQNTEILQQRNVSQGQQQDLNIDIDKFYEFLVQIDKNNADFEKLRKNSLITQQFKRLLLIKKKIFRINQYITAIQKKESVIGDLAQTSTHILNNFESILINIAEQINTIGISIGLFKGKQFLDYYKQILYFQKTLKMKSIRDKKPSYWDKLSTQFRVSLFISRQKKNKKQQEEALLSPQSPGENEILIQDANEGQIQQVQHQKFQVEKSFKIPNYQNIEQQNELNSEENYKDNQDERQKIKQIFCQKYDTSQINKETDNRNNFNNELISQETYEQKMTDIEGQTYDSVNNYINDLIKSQSQAQKQKQYIQNGIVYQKFQLRGRQSKHIYKNGGNDYKKCENLFY</sequence>
<dbReference type="AlphaFoldDB" id="A0A0V0QN69"/>
<evidence type="ECO:0000313" key="4">
    <source>
        <dbReference type="Proteomes" id="UP000054937"/>
    </source>
</evidence>
<accession>A0A0V0QN69</accession>
<evidence type="ECO:0000259" key="2">
    <source>
        <dbReference type="PROSITE" id="PS50157"/>
    </source>
</evidence>
<dbReference type="PROSITE" id="PS00028">
    <property type="entry name" value="ZINC_FINGER_C2H2_1"/>
    <property type="match status" value="1"/>
</dbReference>
<evidence type="ECO:0000256" key="1">
    <source>
        <dbReference type="PROSITE-ProRule" id="PRU00042"/>
    </source>
</evidence>